<keyword evidence="1" id="KW-0472">Membrane</keyword>
<gene>
    <name evidence="2" type="ORF">GCM10023092_03230</name>
</gene>
<keyword evidence="1" id="KW-0812">Transmembrane</keyword>
<name>A0ABP8MHP7_9BACT</name>
<accession>A0ABP8MHP7</accession>
<organism evidence="2 3">
    <name type="scientific">Rurimicrobium arvi</name>
    <dbReference type="NCBI Taxonomy" id="2049916"/>
    <lineage>
        <taxon>Bacteria</taxon>
        <taxon>Pseudomonadati</taxon>
        <taxon>Bacteroidota</taxon>
        <taxon>Chitinophagia</taxon>
        <taxon>Chitinophagales</taxon>
        <taxon>Chitinophagaceae</taxon>
        <taxon>Rurimicrobium</taxon>
    </lineage>
</organism>
<keyword evidence="3" id="KW-1185">Reference proteome</keyword>
<protein>
    <recommendedName>
        <fullName evidence="4">Transmembrane protein</fullName>
    </recommendedName>
</protein>
<evidence type="ECO:0000313" key="2">
    <source>
        <dbReference type="EMBL" id="GAA4449334.1"/>
    </source>
</evidence>
<evidence type="ECO:0008006" key="4">
    <source>
        <dbReference type="Google" id="ProtNLM"/>
    </source>
</evidence>
<proteinExistence type="predicted"/>
<sequence>MKKPENIIGKVPEISEEEMLAYLQGSLPRERQRQIEELISEDAPEADALEGLKLLQSSEALRSTRLLQQKLHTELLKDRKRTRSISSDYWNWIAVIVILLLIIVGYVVVRIAS</sequence>
<dbReference type="Proteomes" id="UP001501410">
    <property type="component" value="Unassembled WGS sequence"/>
</dbReference>
<evidence type="ECO:0000313" key="3">
    <source>
        <dbReference type="Proteomes" id="UP001501410"/>
    </source>
</evidence>
<comment type="caution">
    <text evidence="2">The sequence shown here is derived from an EMBL/GenBank/DDBJ whole genome shotgun (WGS) entry which is preliminary data.</text>
</comment>
<evidence type="ECO:0000256" key="1">
    <source>
        <dbReference type="SAM" id="Phobius"/>
    </source>
</evidence>
<keyword evidence="1" id="KW-1133">Transmembrane helix</keyword>
<reference evidence="3" key="1">
    <citation type="journal article" date="2019" name="Int. J. Syst. Evol. Microbiol.">
        <title>The Global Catalogue of Microorganisms (GCM) 10K type strain sequencing project: providing services to taxonomists for standard genome sequencing and annotation.</title>
        <authorList>
            <consortium name="The Broad Institute Genomics Platform"/>
            <consortium name="The Broad Institute Genome Sequencing Center for Infectious Disease"/>
            <person name="Wu L."/>
            <person name="Ma J."/>
        </authorList>
    </citation>
    <scope>NUCLEOTIDE SEQUENCE [LARGE SCALE GENOMIC DNA]</scope>
    <source>
        <strain evidence="3">JCM 31921</strain>
    </source>
</reference>
<dbReference type="EMBL" id="BAABEZ010000002">
    <property type="protein sequence ID" value="GAA4449334.1"/>
    <property type="molecule type" value="Genomic_DNA"/>
</dbReference>
<feature type="transmembrane region" description="Helical" evidence="1">
    <location>
        <begin position="89"/>
        <end position="109"/>
    </location>
</feature>